<protein>
    <recommendedName>
        <fullName evidence="6">Phosphate transporter</fullName>
    </recommendedName>
</protein>
<dbReference type="Proteomes" id="UP001232117">
    <property type="component" value="Chromosome"/>
</dbReference>
<evidence type="ECO:0000256" key="4">
    <source>
        <dbReference type="ARBA" id="ARBA00022989"/>
    </source>
</evidence>
<comment type="similarity">
    <text evidence="6">Belongs to the inorganic phosphate transporter (PiT) (TC 2.A.20) family.</text>
</comment>
<dbReference type="RefSeq" id="WP_264533236.1">
    <property type="nucleotide sequence ID" value="NZ_CP092332.1"/>
</dbReference>
<dbReference type="PANTHER" id="PTHR11101">
    <property type="entry name" value="PHOSPHATE TRANSPORTER"/>
    <property type="match status" value="1"/>
</dbReference>
<keyword evidence="4 6" id="KW-1133">Transmembrane helix</keyword>
<evidence type="ECO:0000256" key="5">
    <source>
        <dbReference type="ARBA" id="ARBA00023136"/>
    </source>
</evidence>
<comment type="subcellular location">
    <subcellularLocation>
        <location evidence="1 6">Membrane</location>
        <topology evidence="1 6">Multi-pass membrane protein</topology>
    </subcellularLocation>
</comment>
<gene>
    <name evidence="7" type="ORF">MG292_08080</name>
</gene>
<feature type="transmembrane region" description="Helical" evidence="6">
    <location>
        <begin position="228"/>
        <end position="248"/>
    </location>
</feature>
<feature type="transmembrane region" description="Helical" evidence="6">
    <location>
        <begin position="150"/>
        <end position="175"/>
    </location>
</feature>
<dbReference type="InterPro" id="IPR001204">
    <property type="entry name" value="Phos_transporter"/>
</dbReference>
<name>A0ABY8N300_9FLAO</name>
<dbReference type="Pfam" id="PF01384">
    <property type="entry name" value="PHO4"/>
    <property type="match status" value="1"/>
</dbReference>
<evidence type="ECO:0000256" key="2">
    <source>
        <dbReference type="ARBA" id="ARBA00022448"/>
    </source>
</evidence>
<feature type="transmembrane region" description="Helical" evidence="6">
    <location>
        <begin position="187"/>
        <end position="208"/>
    </location>
</feature>
<evidence type="ECO:0000313" key="7">
    <source>
        <dbReference type="EMBL" id="WGK94037.1"/>
    </source>
</evidence>
<sequence>MDFVLLILIIILSLAFDYINGFHDAANSIATIVATKVLTPFQAVLWAAFFNFLAYWVFGFGVANTVAKTANSDYIDLSVILAGVIAAIVWNLFTWWKGIPSSSSHTLIGGFAGAAIAHGFRGVTDPEHYGLKIVSWFKAAKEGELLPSGVLIVIMFIVFAPLLGMIISYFISLWLMYSSKKNIFPKLLTLVLMALVVWFLSSVLIPYNKIEKPRFDSPFWSVITEPHNIKWFLVGFIFFSLAIFNLFFSSFSTAKSEAVLKKMQLLSSAAFSLGHGGNDSQKVMGIIAAAVAVYVRMNPHADLSVGWLDLNVVLPDEEKGIASRMPGWIPLTCYTVIALGTLSGGWKIVKTMGSKITKVNAFEGVVAESAGALTLFLTEHFKIPVSTTHTITGSIIGVGVTKRVSAVRWGVTVNLLWAWVLTIPVSALLAGITYYVLNLFL</sequence>
<evidence type="ECO:0000313" key="8">
    <source>
        <dbReference type="Proteomes" id="UP001232117"/>
    </source>
</evidence>
<keyword evidence="8" id="KW-1185">Reference proteome</keyword>
<keyword evidence="3 6" id="KW-0812">Transmembrane</keyword>
<dbReference type="EMBL" id="CP092332">
    <property type="protein sequence ID" value="WGK94037.1"/>
    <property type="molecule type" value="Genomic_DNA"/>
</dbReference>
<feature type="transmembrane region" description="Helical" evidence="6">
    <location>
        <begin position="416"/>
        <end position="437"/>
    </location>
</feature>
<accession>A0ABY8N300</accession>
<reference evidence="7 8" key="1">
    <citation type="submission" date="2022-02" db="EMBL/GenBank/DDBJ databases">
        <authorList>
            <person name="Cha I.-T."/>
            <person name="Lee K.-E."/>
            <person name="Park S.-J."/>
        </authorList>
    </citation>
    <scope>NUCLEOTIDE SEQUENCE [LARGE SCALE GENOMIC DNA]</scope>
    <source>
        <strain evidence="7 8">K3R-10</strain>
    </source>
</reference>
<keyword evidence="6" id="KW-0592">Phosphate transport</keyword>
<proteinExistence type="inferred from homology"/>
<dbReference type="PANTHER" id="PTHR11101:SF80">
    <property type="entry name" value="PHOSPHATE TRANSPORTER"/>
    <property type="match status" value="1"/>
</dbReference>
<evidence type="ECO:0000256" key="6">
    <source>
        <dbReference type="RuleBase" id="RU363058"/>
    </source>
</evidence>
<organism evidence="7 8">
    <name type="scientific">Flavobacterium keumense</name>
    <dbReference type="NCBI Taxonomy" id="1306518"/>
    <lineage>
        <taxon>Bacteria</taxon>
        <taxon>Pseudomonadati</taxon>
        <taxon>Bacteroidota</taxon>
        <taxon>Flavobacteriia</taxon>
        <taxon>Flavobacteriales</taxon>
        <taxon>Flavobacteriaceae</taxon>
        <taxon>Flavobacterium</taxon>
    </lineage>
</organism>
<reference evidence="7 8" key="2">
    <citation type="submission" date="2023-06" db="EMBL/GenBank/DDBJ databases">
        <title>Complete Genome Sequence of Flavobacterium keumense K3R-10.</title>
        <authorList>
            <person name="Jeong H."/>
            <person name="Jhang S.Y."/>
            <person name="Kim J.N."/>
        </authorList>
    </citation>
    <scope>NUCLEOTIDE SEQUENCE [LARGE SCALE GENOMIC DNA]</scope>
    <source>
        <strain evidence="7 8">K3R-10</strain>
    </source>
</reference>
<feature type="transmembrane region" description="Helical" evidence="6">
    <location>
        <begin position="44"/>
        <end position="67"/>
    </location>
</feature>
<feature type="transmembrane region" description="Helical" evidence="6">
    <location>
        <begin position="74"/>
        <end position="93"/>
    </location>
</feature>
<evidence type="ECO:0000256" key="3">
    <source>
        <dbReference type="ARBA" id="ARBA00022692"/>
    </source>
</evidence>
<keyword evidence="2 6" id="KW-0813">Transport</keyword>
<evidence type="ECO:0000256" key="1">
    <source>
        <dbReference type="ARBA" id="ARBA00004141"/>
    </source>
</evidence>
<keyword evidence="5 6" id="KW-0472">Membrane</keyword>